<evidence type="ECO:0000313" key="2">
    <source>
        <dbReference type="Proteomes" id="UP000076842"/>
    </source>
</evidence>
<accession>A0A165C185</accession>
<dbReference type="EMBL" id="KV424240">
    <property type="protein sequence ID" value="KZT50087.1"/>
    <property type="molecule type" value="Genomic_DNA"/>
</dbReference>
<organism evidence="1 2">
    <name type="scientific">Calocera cornea HHB12733</name>
    <dbReference type="NCBI Taxonomy" id="1353952"/>
    <lineage>
        <taxon>Eukaryota</taxon>
        <taxon>Fungi</taxon>
        <taxon>Dikarya</taxon>
        <taxon>Basidiomycota</taxon>
        <taxon>Agaricomycotina</taxon>
        <taxon>Dacrymycetes</taxon>
        <taxon>Dacrymycetales</taxon>
        <taxon>Dacrymycetaceae</taxon>
        <taxon>Calocera</taxon>
    </lineage>
</organism>
<dbReference type="InParanoid" id="A0A165C185"/>
<reference evidence="1 2" key="1">
    <citation type="journal article" date="2016" name="Mol. Biol. Evol.">
        <title>Comparative Genomics of Early-Diverging Mushroom-Forming Fungi Provides Insights into the Origins of Lignocellulose Decay Capabilities.</title>
        <authorList>
            <person name="Nagy L.G."/>
            <person name="Riley R."/>
            <person name="Tritt A."/>
            <person name="Adam C."/>
            <person name="Daum C."/>
            <person name="Floudas D."/>
            <person name="Sun H."/>
            <person name="Yadav J.S."/>
            <person name="Pangilinan J."/>
            <person name="Larsson K.H."/>
            <person name="Matsuura K."/>
            <person name="Barry K."/>
            <person name="Labutti K."/>
            <person name="Kuo R."/>
            <person name="Ohm R.A."/>
            <person name="Bhattacharya S.S."/>
            <person name="Shirouzu T."/>
            <person name="Yoshinaga Y."/>
            <person name="Martin F.M."/>
            <person name="Grigoriev I.V."/>
            <person name="Hibbett D.S."/>
        </authorList>
    </citation>
    <scope>NUCLEOTIDE SEQUENCE [LARGE SCALE GENOMIC DNA]</scope>
    <source>
        <strain evidence="1 2">HHB12733</strain>
    </source>
</reference>
<sequence>MPYSRCWRSSGLNGCIWRCVTAHPQEEHMTDLWLQVWNWYQSVHARYMKKVASNGKPGSKPGKRVDLGRTSSLIPSDEAFDFMLDEDWITQELPKLPDWVRQPQLPQGLSETIVRIIKPSF</sequence>
<dbReference type="Proteomes" id="UP000076842">
    <property type="component" value="Unassembled WGS sequence"/>
</dbReference>
<keyword evidence="2" id="KW-1185">Reference proteome</keyword>
<dbReference type="AlphaFoldDB" id="A0A165C185"/>
<protein>
    <submittedName>
        <fullName evidence="1">Uncharacterized protein</fullName>
    </submittedName>
</protein>
<gene>
    <name evidence="1" type="ORF">CALCODRAFT_505065</name>
</gene>
<proteinExistence type="predicted"/>
<evidence type="ECO:0000313" key="1">
    <source>
        <dbReference type="EMBL" id="KZT50087.1"/>
    </source>
</evidence>
<name>A0A165C185_9BASI</name>